<proteinExistence type="predicted"/>
<dbReference type="PRINTS" id="PR00455">
    <property type="entry name" value="HTHTETR"/>
</dbReference>
<gene>
    <name evidence="5" type="ORF">Q9291_00690</name>
</gene>
<dbReference type="PROSITE" id="PS50977">
    <property type="entry name" value="HTH_TETR_2"/>
    <property type="match status" value="1"/>
</dbReference>
<dbReference type="Gene3D" id="1.10.10.60">
    <property type="entry name" value="Homeodomain-like"/>
    <property type="match status" value="1"/>
</dbReference>
<feature type="region of interest" description="Disordered" evidence="3">
    <location>
        <begin position="1"/>
        <end position="26"/>
    </location>
</feature>
<dbReference type="InterPro" id="IPR050109">
    <property type="entry name" value="HTH-type_TetR-like_transc_reg"/>
</dbReference>
<dbReference type="InterPro" id="IPR009057">
    <property type="entry name" value="Homeodomain-like_sf"/>
</dbReference>
<evidence type="ECO:0000313" key="5">
    <source>
        <dbReference type="EMBL" id="MDP8566351.1"/>
    </source>
</evidence>
<dbReference type="PANTHER" id="PTHR30055:SF146">
    <property type="entry name" value="HTH-TYPE TRANSCRIPTIONAL DUAL REGULATOR CECR"/>
    <property type="match status" value="1"/>
</dbReference>
<dbReference type="Pfam" id="PF00440">
    <property type="entry name" value="TetR_N"/>
    <property type="match status" value="1"/>
</dbReference>
<evidence type="ECO:0000256" key="3">
    <source>
        <dbReference type="SAM" id="MobiDB-lite"/>
    </source>
</evidence>
<evidence type="ECO:0000256" key="1">
    <source>
        <dbReference type="ARBA" id="ARBA00023125"/>
    </source>
</evidence>
<dbReference type="Pfam" id="PF14246">
    <property type="entry name" value="TetR_C_7"/>
    <property type="match status" value="1"/>
</dbReference>
<comment type="caution">
    <text evidence="5">The sequence shown here is derived from an EMBL/GenBank/DDBJ whole genome shotgun (WGS) entry which is preliminary data.</text>
</comment>
<protein>
    <submittedName>
        <fullName evidence="5">TetR/AcrR family transcriptional regulator</fullName>
    </submittedName>
</protein>
<organism evidence="5 6">
    <name type="scientific">Methylophilus aquaticus</name>
    <dbReference type="NCBI Taxonomy" id="1971610"/>
    <lineage>
        <taxon>Bacteria</taxon>
        <taxon>Pseudomonadati</taxon>
        <taxon>Pseudomonadota</taxon>
        <taxon>Betaproteobacteria</taxon>
        <taxon>Nitrosomonadales</taxon>
        <taxon>Methylophilaceae</taxon>
        <taxon>Methylophilus</taxon>
    </lineage>
</organism>
<keyword evidence="1 2" id="KW-0238">DNA-binding</keyword>
<accession>A0ABT9JQE7</accession>
<dbReference type="Gene3D" id="1.10.357.10">
    <property type="entry name" value="Tetracycline Repressor, domain 2"/>
    <property type="match status" value="1"/>
</dbReference>
<evidence type="ECO:0000259" key="4">
    <source>
        <dbReference type="PROSITE" id="PS50977"/>
    </source>
</evidence>
<dbReference type="PANTHER" id="PTHR30055">
    <property type="entry name" value="HTH-TYPE TRANSCRIPTIONAL REGULATOR RUTR"/>
    <property type="match status" value="1"/>
</dbReference>
<feature type="domain" description="HTH tetR-type" evidence="4">
    <location>
        <begin position="25"/>
        <end position="85"/>
    </location>
</feature>
<dbReference type="RefSeq" id="WP_306388058.1">
    <property type="nucleotide sequence ID" value="NZ_JAVCAP010000001.1"/>
</dbReference>
<dbReference type="SUPFAM" id="SSF46689">
    <property type="entry name" value="Homeodomain-like"/>
    <property type="match status" value="1"/>
</dbReference>
<dbReference type="EMBL" id="JAVCAP010000001">
    <property type="protein sequence ID" value="MDP8566351.1"/>
    <property type="molecule type" value="Genomic_DNA"/>
</dbReference>
<dbReference type="InterPro" id="IPR001647">
    <property type="entry name" value="HTH_TetR"/>
</dbReference>
<dbReference type="InterPro" id="IPR039536">
    <property type="entry name" value="TetR_C_Proteobacteria"/>
</dbReference>
<dbReference type="Proteomes" id="UP001225906">
    <property type="component" value="Unassembled WGS sequence"/>
</dbReference>
<evidence type="ECO:0000313" key="6">
    <source>
        <dbReference type="Proteomes" id="UP001225906"/>
    </source>
</evidence>
<keyword evidence="6" id="KW-1185">Reference proteome</keyword>
<evidence type="ECO:0000256" key="2">
    <source>
        <dbReference type="PROSITE-ProRule" id="PRU00335"/>
    </source>
</evidence>
<reference evidence="6" key="1">
    <citation type="journal article" date="2019" name="Int. J. Syst. Evol. Microbiol.">
        <title>The Global Catalogue of Microorganisms (GCM) 10K type strain sequencing project: providing services to taxonomists for standard genome sequencing and annotation.</title>
        <authorList>
            <consortium name="The Broad Institute Genomics Platform"/>
            <consortium name="The Broad Institute Genome Sequencing Center for Infectious Disease"/>
            <person name="Wu L."/>
            <person name="Ma J."/>
        </authorList>
    </citation>
    <scope>NUCLEOTIDE SEQUENCE [LARGE SCALE GENOMIC DNA]</scope>
    <source>
        <strain evidence="6">VKM B-3159</strain>
    </source>
</reference>
<feature type="DNA-binding region" description="H-T-H motif" evidence="2">
    <location>
        <begin position="48"/>
        <end position="67"/>
    </location>
</feature>
<name>A0ABT9JQE7_9PROT</name>
<sequence length="224" mass="24841">MISAHNPAANSAKTRVGRPRAGTENERHSQLLAQALELFMTEGVTQTSVARIAAHCGVSTRTIYERYDNKYELLIAAVAQMVEQDVSAMVQVDDLHKHSLNEVLTRIGRFILNRVLEPRMVSFYRIGVSEFYHVPELALAMKQAGPERLFQMLAEVLAFYAAQGSLPSVNFKQAAESYCELVIAGPRNKALFGALPADWDAEAHINFVVTLFLKGITGMEHNHG</sequence>